<evidence type="ECO:0000256" key="4">
    <source>
        <dbReference type="ARBA" id="ARBA00022679"/>
    </source>
</evidence>
<dbReference type="EMBL" id="CP115156">
    <property type="protein sequence ID" value="WBL31482.1"/>
    <property type="molecule type" value="Genomic_DNA"/>
</dbReference>
<dbReference type="HAMAP" id="MF_00074">
    <property type="entry name" value="16SrRNA_methyltr_G"/>
    <property type="match status" value="1"/>
</dbReference>
<accession>A0ABY7M2C0</accession>
<dbReference type="InterPro" id="IPR003682">
    <property type="entry name" value="rRNA_ssu_MeTfrase_G"/>
</dbReference>
<dbReference type="PANTHER" id="PTHR31760:SF0">
    <property type="entry name" value="S-ADENOSYL-L-METHIONINE-DEPENDENT METHYLTRANSFERASES SUPERFAMILY PROTEIN"/>
    <property type="match status" value="1"/>
</dbReference>
<keyword evidence="2 6" id="KW-0698">rRNA processing</keyword>
<feature type="binding site" evidence="6">
    <location>
        <position position="78"/>
    </location>
    <ligand>
        <name>S-adenosyl-L-methionine</name>
        <dbReference type="ChEBI" id="CHEBI:59789"/>
    </ligand>
</feature>
<dbReference type="SUPFAM" id="SSF53335">
    <property type="entry name" value="S-adenosyl-L-methionine-dependent methyltransferases"/>
    <property type="match status" value="1"/>
</dbReference>
<evidence type="ECO:0000313" key="7">
    <source>
        <dbReference type="EMBL" id="WBL31482.1"/>
    </source>
</evidence>
<keyword evidence="5 6" id="KW-0949">S-adenosyl-L-methionine</keyword>
<comment type="function">
    <text evidence="6">Specifically methylates the N7 position of a guanine in 16S rRNA.</text>
</comment>
<dbReference type="GO" id="GO:0032259">
    <property type="term" value="P:methylation"/>
    <property type="evidence" value="ECO:0007669"/>
    <property type="project" value="UniProtKB-KW"/>
</dbReference>
<evidence type="ECO:0000256" key="6">
    <source>
        <dbReference type="HAMAP-Rule" id="MF_00074"/>
    </source>
</evidence>
<comment type="caution">
    <text evidence="6">Lacks conserved residue(s) required for the propagation of feature annotation.</text>
</comment>
<sequence>MIYDNLLRKSFNLDFFQLNQLKKYYFFLKMYNKKVNLTSLLSERDIYIKHFYDSLLISKMINLKKTKYLCDLGSGAGFPGIPLKIFNPHLNVFLIESITKKTVFLNKIISILNLSNIFVFNQRIEEHKRKYNLVITRSLGNLNVIFKLSSFVLKKKGFLIAMKGPKYIKEMENVKDIFSFVLKAKKKSELPFQLGRRINLLFQKEN</sequence>
<protein>
    <recommendedName>
        <fullName evidence="6">Ribosomal RNA small subunit methyltransferase G</fullName>
        <ecNumber evidence="6">2.1.1.-</ecNumber>
    </recommendedName>
    <alternativeName>
        <fullName evidence="6">16S rRNA 7-methylguanosine methyltransferase</fullName>
        <shortName evidence="6">16S rRNA m7G methyltransferase</shortName>
    </alternativeName>
</protein>
<dbReference type="PANTHER" id="PTHR31760">
    <property type="entry name" value="S-ADENOSYL-L-METHIONINE-DEPENDENT METHYLTRANSFERASES SUPERFAMILY PROTEIN"/>
    <property type="match status" value="1"/>
</dbReference>
<dbReference type="GO" id="GO:0008168">
    <property type="term" value="F:methyltransferase activity"/>
    <property type="evidence" value="ECO:0007669"/>
    <property type="project" value="UniProtKB-KW"/>
</dbReference>
<evidence type="ECO:0000313" key="8">
    <source>
        <dbReference type="Proteomes" id="UP001210120"/>
    </source>
</evidence>
<evidence type="ECO:0000256" key="1">
    <source>
        <dbReference type="ARBA" id="ARBA00022490"/>
    </source>
</evidence>
<feature type="binding site" evidence="6">
    <location>
        <begin position="124"/>
        <end position="125"/>
    </location>
    <ligand>
        <name>S-adenosyl-L-methionine</name>
        <dbReference type="ChEBI" id="CHEBI:59789"/>
    </ligand>
</feature>
<keyword evidence="3 6" id="KW-0489">Methyltransferase</keyword>
<keyword evidence="8" id="KW-1185">Reference proteome</keyword>
<evidence type="ECO:0000256" key="5">
    <source>
        <dbReference type="ARBA" id="ARBA00022691"/>
    </source>
</evidence>
<dbReference type="Gene3D" id="3.40.50.150">
    <property type="entry name" value="Vaccinia Virus protein VP39"/>
    <property type="match status" value="1"/>
</dbReference>
<gene>
    <name evidence="6 7" type="primary">rsmG</name>
    <name evidence="7" type="ORF">O7R10_00225</name>
</gene>
<keyword evidence="4 6" id="KW-0808">Transferase</keyword>
<dbReference type="Proteomes" id="UP001210120">
    <property type="component" value="Chromosome"/>
</dbReference>
<reference evidence="7" key="1">
    <citation type="submission" date="2022-12" db="EMBL/GenBank/DDBJ databases">
        <title>Genomic Characterization of Candidatus Phytoplasma sacchari in China.</title>
        <authorList>
            <person name="Zhang R.-Y."/>
        </authorList>
    </citation>
    <scope>NUCLEOTIDE SEQUENCE [LARGE SCALE GENOMIC DNA]</scope>
    <source>
        <strain evidence="7">SCWL1</strain>
    </source>
</reference>
<comment type="similarity">
    <text evidence="6">Belongs to the methyltransferase superfamily. RNA methyltransferase RsmG family.</text>
</comment>
<keyword evidence="1 6" id="KW-0963">Cytoplasm</keyword>
<dbReference type="PIRSF" id="PIRSF003078">
    <property type="entry name" value="GidB"/>
    <property type="match status" value="1"/>
</dbReference>
<evidence type="ECO:0000256" key="2">
    <source>
        <dbReference type="ARBA" id="ARBA00022552"/>
    </source>
</evidence>
<organism evidence="7 8">
    <name type="scientific">Candidatus Phytoplasma sacchari</name>
    <dbReference type="NCBI Taxonomy" id="2609813"/>
    <lineage>
        <taxon>Bacteria</taxon>
        <taxon>Bacillati</taxon>
        <taxon>Mycoplasmatota</taxon>
        <taxon>Mollicutes</taxon>
        <taxon>Acholeplasmatales</taxon>
        <taxon>Acholeplasmataceae</taxon>
        <taxon>Candidatus Phytoplasma</taxon>
        <taxon>16SrXI (Rice yellow dwarf group)</taxon>
    </lineage>
</organism>
<proteinExistence type="inferred from homology"/>
<name>A0ABY7M2C0_9MOLU</name>
<dbReference type="Pfam" id="PF02527">
    <property type="entry name" value="GidB"/>
    <property type="match status" value="1"/>
</dbReference>
<dbReference type="InterPro" id="IPR029063">
    <property type="entry name" value="SAM-dependent_MTases_sf"/>
</dbReference>
<dbReference type="NCBIfam" id="TIGR00138">
    <property type="entry name" value="rsmG_gidB"/>
    <property type="match status" value="1"/>
</dbReference>
<dbReference type="EC" id="2.1.1.-" evidence="6"/>
<feature type="binding site" evidence="6">
    <location>
        <position position="137"/>
    </location>
    <ligand>
        <name>S-adenosyl-L-methionine</name>
        <dbReference type="ChEBI" id="CHEBI:59789"/>
    </ligand>
</feature>
<evidence type="ECO:0000256" key="3">
    <source>
        <dbReference type="ARBA" id="ARBA00022603"/>
    </source>
</evidence>
<feature type="binding site" evidence="6">
    <location>
        <position position="73"/>
    </location>
    <ligand>
        <name>S-adenosyl-L-methionine</name>
        <dbReference type="ChEBI" id="CHEBI:59789"/>
    </ligand>
</feature>
<comment type="subcellular location">
    <subcellularLocation>
        <location evidence="6">Cytoplasm</location>
    </subcellularLocation>
</comment>